<accession>A0A2P2QRX1</accession>
<organism evidence="1">
    <name type="scientific">Rhizophora mucronata</name>
    <name type="common">Asiatic mangrove</name>
    <dbReference type="NCBI Taxonomy" id="61149"/>
    <lineage>
        <taxon>Eukaryota</taxon>
        <taxon>Viridiplantae</taxon>
        <taxon>Streptophyta</taxon>
        <taxon>Embryophyta</taxon>
        <taxon>Tracheophyta</taxon>
        <taxon>Spermatophyta</taxon>
        <taxon>Magnoliopsida</taxon>
        <taxon>eudicotyledons</taxon>
        <taxon>Gunneridae</taxon>
        <taxon>Pentapetalae</taxon>
        <taxon>rosids</taxon>
        <taxon>fabids</taxon>
        <taxon>Malpighiales</taxon>
        <taxon>Rhizophoraceae</taxon>
        <taxon>Rhizophora</taxon>
    </lineage>
</organism>
<evidence type="ECO:0000313" key="1">
    <source>
        <dbReference type="EMBL" id="MBX69661.1"/>
    </source>
</evidence>
<dbReference type="AlphaFoldDB" id="A0A2P2QRX1"/>
<reference evidence="1" key="1">
    <citation type="submission" date="2018-02" db="EMBL/GenBank/DDBJ databases">
        <title>Rhizophora mucronata_Transcriptome.</title>
        <authorList>
            <person name="Meera S.P."/>
            <person name="Sreeshan A."/>
            <person name="Augustine A."/>
        </authorList>
    </citation>
    <scope>NUCLEOTIDE SEQUENCE</scope>
    <source>
        <tissue evidence="1">Leaf</tissue>
    </source>
</reference>
<proteinExistence type="predicted"/>
<sequence>MVQVQQRHDAIVVVVAVLFHC</sequence>
<protein>
    <submittedName>
        <fullName evidence="1">Uncharacterized protein</fullName>
    </submittedName>
</protein>
<name>A0A2P2QRX1_RHIMU</name>
<dbReference type="EMBL" id="GGEC01089177">
    <property type="protein sequence ID" value="MBX69661.1"/>
    <property type="molecule type" value="Transcribed_RNA"/>
</dbReference>